<keyword evidence="8" id="KW-1185">Reference proteome</keyword>
<dbReference type="Proteomes" id="UP000318297">
    <property type="component" value="Unassembled WGS sequence"/>
</dbReference>
<keyword evidence="3 6" id="KW-0812">Transmembrane</keyword>
<dbReference type="Gene3D" id="1.20.1250.20">
    <property type="entry name" value="MFS general substrate transporter like domains"/>
    <property type="match status" value="2"/>
</dbReference>
<feature type="transmembrane region" description="Helical" evidence="6">
    <location>
        <begin position="283"/>
        <end position="303"/>
    </location>
</feature>
<feature type="transmembrane region" description="Helical" evidence="6">
    <location>
        <begin position="349"/>
        <end position="368"/>
    </location>
</feature>
<comment type="caution">
    <text evidence="7">The sequence shown here is derived from an EMBL/GenBank/DDBJ whole genome shotgun (WGS) entry which is preliminary data.</text>
</comment>
<sequence>MSVPGVWGNSALRSFWASATSDALGDALYWVFLAWVAGRYHASWLLALATIPTLLALPFGGVWADRRRLVAAARLTLAARAALAAGLAVLLASHVAVVWLVLPVTLISFVDGVHQPAMNSIAAVVGSSDATTQTQIQAYLRVGSESAEIVAGPLAGILIGWFLPSTGWLFAGLSLLGWALMRRTSSIAPTPPAPASVQGSLLRQFFAGIRALSALPRLRFCLLVFCVSNFVLTPLTILAPALLAHDRGWSGWQYGCVPAGFAVGALASALLVDHFAPTLKRPLVTGISCLAGQSAAFVCLAFVNSWWLAAVVVMVGAFVGMPGADIYGGQVQAASPDDRRGQVQAIKALAINVLSPAGYLVLGVLGAWSISAAIAILAATLLIFAVFAVFAAGVIEKTHPQDLQALV</sequence>
<dbReference type="PANTHER" id="PTHR23513:SF6">
    <property type="entry name" value="MAJOR FACILITATOR SUPERFAMILY ASSOCIATED DOMAIN-CONTAINING PROTEIN"/>
    <property type="match status" value="1"/>
</dbReference>
<evidence type="ECO:0000256" key="2">
    <source>
        <dbReference type="ARBA" id="ARBA00022475"/>
    </source>
</evidence>
<evidence type="ECO:0000313" key="7">
    <source>
        <dbReference type="EMBL" id="TWE07361.1"/>
    </source>
</evidence>
<evidence type="ECO:0000256" key="6">
    <source>
        <dbReference type="SAM" id="Phobius"/>
    </source>
</evidence>
<dbReference type="EMBL" id="VIVQ01000005">
    <property type="protein sequence ID" value="TWE07361.1"/>
    <property type="molecule type" value="Genomic_DNA"/>
</dbReference>
<feature type="transmembrane region" description="Helical" evidence="6">
    <location>
        <begin position="251"/>
        <end position="271"/>
    </location>
</feature>
<feature type="transmembrane region" description="Helical" evidence="6">
    <location>
        <begin position="374"/>
        <end position="395"/>
    </location>
</feature>
<dbReference type="PANTHER" id="PTHR23513">
    <property type="entry name" value="INTEGRAL MEMBRANE EFFLUX PROTEIN-RELATED"/>
    <property type="match status" value="1"/>
</dbReference>
<dbReference type="Pfam" id="PF07690">
    <property type="entry name" value="MFS_1"/>
    <property type="match status" value="1"/>
</dbReference>
<reference evidence="7 8" key="1">
    <citation type="submission" date="2019-06" db="EMBL/GenBank/DDBJ databases">
        <title>Sequencing the genomes of 1000 actinobacteria strains.</title>
        <authorList>
            <person name="Klenk H.-P."/>
        </authorList>
    </citation>
    <scope>NUCLEOTIDE SEQUENCE [LARGE SCALE GENOMIC DNA]</scope>
    <source>
        <strain evidence="7 8">DSM 19560</strain>
    </source>
</reference>
<feature type="transmembrane region" description="Helical" evidence="6">
    <location>
        <begin position="154"/>
        <end position="180"/>
    </location>
</feature>
<feature type="transmembrane region" description="Helical" evidence="6">
    <location>
        <begin position="42"/>
        <end position="65"/>
    </location>
</feature>
<protein>
    <submittedName>
        <fullName evidence="7">MFS transporter</fullName>
    </submittedName>
</protein>
<evidence type="ECO:0000313" key="8">
    <source>
        <dbReference type="Proteomes" id="UP000318297"/>
    </source>
</evidence>
<dbReference type="GO" id="GO:0022857">
    <property type="term" value="F:transmembrane transporter activity"/>
    <property type="evidence" value="ECO:0007669"/>
    <property type="project" value="InterPro"/>
</dbReference>
<organism evidence="7 8">
    <name type="scientific">Rudaeicoccus suwonensis</name>
    <dbReference type="NCBI Taxonomy" id="657409"/>
    <lineage>
        <taxon>Bacteria</taxon>
        <taxon>Bacillati</taxon>
        <taxon>Actinomycetota</taxon>
        <taxon>Actinomycetes</taxon>
        <taxon>Micrococcales</taxon>
        <taxon>Dermacoccaceae</taxon>
        <taxon>Rudaeicoccus</taxon>
    </lineage>
</organism>
<accession>A0A561DVG5</accession>
<evidence type="ECO:0000256" key="5">
    <source>
        <dbReference type="ARBA" id="ARBA00023136"/>
    </source>
</evidence>
<dbReference type="GO" id="GO:0005886">
    <property type="term" value="C:plasma membrane"/>
    <property type="evidence" value="ECO:0007669"/>
    <property type="project" value="UniProtKB-SubCell"/>
</dbReference>
<feature type="transmembrane region" description="Helical" evidence="6">
    <location>
        <begin position="220"/>
        <end position="245"/>
    </location>
</feature>
<evidence type="ECO:0000256" key="1">
    <source>
        <dbReference type="ARBA" id="ARBA00004651"/>
    </source>
</evidence>
<keyword evidence="5 6" id="KW-0472">Membrane</keyword>
<dbReference type="RefSeq" id="WP_170226655.1">
    <property type="nucleotide sequence ID" value="NZ_VIVQ01000005.1"/>
</dbReference>
<keyword evidence="4 6" id="KW-1133">Transmembrane helix</keyword>
<dbReference type="SUPFAM" id="SSF103473">
    <property type="entry name" value="MFS general substrate transporter"/>
    <property type="match status" value="1"/>
</dbReference>
<proteinExistence type="predicted"/>
<dbReference type="InterPro" id="IPR011701">
    <property type="entry name" value="MFS"/>
</dbReference>
<comment type="subcellular location">
    <subcellularLocation>
        <location evidence="1">Cell membrane</location>
        <topology evidence="1">Multi-pass membrane protein</topology>
    </subcellularLocation>
</comment>
<dbReference type="AlphaFoldDB" id="A0A561DVG5"/>
<feature type="transmembrane region" description="Helical" evidence="6">
    <location>
        <begin position="309"/>
        <end position="328"/>
    </location>
</feature>
<evidence type="ECO:0000256" key="4">
    <source>
        <dbReference type="ARBA" id="ARBA00022989"/>
    </source>
</evidence>
<feature type="transmembrane region" description="Helical" evidence="6">
    <location>
        <begin position="77"/>
        <end position="102"/>
    </location>
</feature>
<gene>
    <name evidence="7" type="ORF">BKA23_3374</name>
</gene>
<keyword evidence="2" id="KW-1003">Cell membrane</keyword>
<dbReference type="InterPro" id="IPR036259">
    <property type="entry name" value="MFS_trans_sf"/>
</dbReference>
<evidence type="ECO:0000256" key="3">
    <source>
        <dbReference type="ARBA" id="ARBA00022692"/>
    </source>
</evidence>
<name>A0A561DVG5_9MICO</name>